<evidence type="ECO:0000313" key="11">
    <source>
        <dbReference type="Proteomes" id="UP000003100"/>
    </source>
</evidence>
<dbReference type="eggNOG" id="COG0765">
    <property type="taxonomic scope" value="Bacteria"/>
</dbReference>
<accession>C0CL86</accession>
<dbReference type="PANTHER" id="PTHR30614:SF10">
    <property type="entry name" value="ARGININE ABC TRANSPORTER PERMEASE PROTEIN ARTM"/>
    <property type="match status" value="1"/>
</dbReference>
<evidence type="ECO:0000256" key="3">
    <source>
        <dbReference type="ARBA" id="ARBA00022475"/>
    </source>
</evidence>
<evidence type="ECO:0000256" key="7">
    <source>
        <dbReference type="ARBA" id="ARBA00023136"/>
    </source>
</evidence>
<organism evidence="10 11">
    <name type="scientific">Blautia hydrogenotrophica (strain DSM 10507 / JCM 14656 / S5a33)</name>
    <name type="common">Ruminococcus hydrogenotrophicus</name>
    <dbReference type="NCBI Taxonomy" id="476272"/>
    <lineage>
        <taxon>Bacteria</taxon>
        <taxon>Bacillati</taxon>
        <taxon>Bacillota</taxon>
        <taxon>Clostridia</taxon>
        <taxon>Lachnospirales</taxon>
        <taxon>Lachnospiraceae</taxon>
        <taxon>Blautia</taxon>
    </lineage>
</organism>
<keyword evidence="4" id="KW-0997">Cell inner membrane</keyword>
<dbReference type="PROSITE" id="PS50928">
    <property type="entry name" value="ABC_TM1"/>
    <property type="match status" value="1"/>
</dbReference>
<dbReference type="EMBL" id="ACBZ01000078">
    <property type="protein sequence ID" value="EEG49471.1"/>
    <property type="molecule type" value="Genomic_DNA"/>
</dbReference>
<evidence type="ECO:0000256" key="6">
    <source>
        <dbReference type="ARBA" id="ARBA00022989"/>
    </source>
</evidence>
<dbReference type="InterPro" id="IPR035906">
    <property type="entry name" value="MetI-like_sf"/>
</dbReference>
<gene>
    <name evidence="10" type="ORF">RUMHYD_01607</name>
</gene>
<dbReference type="GeneID" id="86820253"/>
<dbReference type="Pfam" id="PF00528">
    <property type="entry name" value="BPD_transp_1"/>
    <property type="match status" value="1"/>
</dbReference>
<dbReference type="InterPro" id="IPR000515">
    <property type="entry name" value="MetI-like"/>
</dbReference>
<dbReference type="HOGENOM" id="CLU_019602_1_0_9"/>
<dbReference type="Proteomes" id="UP000003100">
    <property type="component" value="Unassembled WGS sequence"/>
</dbReference>
<dbReference type="GO" id="GO:0022857">
    <property type="term" value="F:transmembrane transporter activity"/>
    <property type="evidence" value="ECO:0007669"/>
    <property type="project" value="InterPro"/>
</dbReference>
<keyword evidence="6 8" id="KW-1133">Transmembrane helix</keyword>
<evidence type="ECO:0000256" key="4">
    <source>
        <dbReference type="ARBA" id="ARBA00022519"/>
    </source>
</evidence>
<keyword evidence="2 8" id="KW-0813">Transport</keyword>
<dbReference type="InterPro" id="IPR043429">
    <property type="entry name" value="ArtM/GltK/GlnP/TcyL/YhdX-like"/>
</dbReference>
<evidence type="ECO:0000256" key="5">
    <source>
        <dbReference type="ARBA" id="ARBA00022692"/>
    </source>
</evidence>
<dbReference type="AlphaFoldDB" id="C0CL86"/>
<feature type="transmembrane region" description="Helical" evidence="8">
    <location>
        <begin position="142"/>
        <end position="166"/>
    </location>
</feature>
<evidence type="ECO:0000259" key="9">
    <source>
        <dbReference type="PROSITE" id="PS50928"/>
    </source>
</evidence>
<dbReference type="Gene3D" id="1.10.3720.10">
    <property type="entry name" value="MetI-like"/>
    <property type="match status" value="1"/>
</dbReference>
<reference evidence="10 11" key="1">
    <citation type="submission" date="2009-01" db="EMBL/GenBank/DDBJ databases">
        <authorList>
            <person name="Fulton L."/>
            <person name="Clifton S."/>
            <person name="Fulton B."/>
            <person name="Xu J."/>
            <person name="Minx P."/>
            <person name="Pepin K.H."/>
            <person name="Johnson M."/>
            <person name="Bhonagiri V."/>
            <person name="Nash W.E."/>
            <person name="Mardis E.R."/>
            <person name="Wilson R.K."/>
        </authorList>
    </citation>
    <scope>NUCLEOTIDE SEQUENCE [LARGE SCALE GENOMIC DNA]</scope>
    <source>
        <strain evidence="11">DSM 10507 / JCM 14656 / S5a33</strain>
    </source>
</reference>
<keyword evidence="3" id="KW-1003">Cell membrane</keyword>
<dbReference type="InterPro" id="IPR010065">
    <property type="entry name" value="AA_ABC_transptr_permease_3TM"/>
</dbReference>
<dbReference type="GO" id="GO:0006865">
    <property type="term" value="P:amino acid transport"/>
    <property type="evidence" value="ECO:0007669"/>
    <property type="project" value="TreeGrafter"/>
</dbReference>
<proteinExistence type="inferred from homology"/>
<sequence length="215" mass="23660">MNAIQFANWLPDLLSGLKITVLASIVAILTSVVWGCVLASLRCLNLRVLSAVIRIYIVIFRNVPLLVVMFFLFYGLPLVGVDIPAVFCGVISITLNEGAFVAEIIRGSIKNMPRGEVEAAKSLGLGRLTIIRRITFPLAFRASIPMLLGQSSIVIKDTSLFSMIMIMDLTRAGSQYYATYFSPTAIWIVGVVYVAIFLIFTIVGRVVENKVVVKR</sequence>
<comment type="subcellular location">
    <subcellularLocation>
        <location evidence="1 8">Cell membrane</location>
        <topology evidence="1 8">Multi-pass membrane protein</topology>
    </subcellularLocation>
</comment>
<keyword evidence="7 8" id="KW-0472">Membrane</keyword>
<feature type="transmembrane region" description="Helical" evidence="8">
    <location>
        <begin position="186"/>
        <end position="207"/>
    </location>
</feature>
<keyword evidence="5 8" id="KW-0812">Transmembrane</keyword>
<evidence type="ECO:0000256" key="8">
    <source>
        <dbReference type="RuleBase" id="RU363032"/>
    </source>
</evidence>
<dbReference type="SUPFAM" id="SSF161098">
    <property type="entry name" value="MetI-like"/>
    <property type="match status" value="1"/>
</dbReference>
<dbReference type="RefSeq" id="WP_005947891.1">
    <property type="nucleotide sequence ID" value="NZ_CP136423.1"/>
</dbReference>
<name>C0CL86_BLAHS</name>
<feature type="transmembrane region" description="Helical" evidence="8">
    <location>
        <begin position="53"/>
        <end position="77"/>
    </location>
</feature>
<dbReference type="NCBIfam" id="TIGR01726">
    <property type="entry name" value="HEQRo_perm_3TM"/>
    <property type="match status" value="1"/>
</dbReference>
<feature type="transmembrane region" description="Helical" evidence="8">
    <location>
        <begin position="83"/>
        <end position="105"/>
    </location>
</feature>
<dbReference type="PATRIC" id="fig|476272.21.peg.2957"/>
<keyword evidence="11" id="KW-1185">Reference proteome</keyword>
<comment type="similarity">
    <text evidence="8">Belongs to the binding-protein-dependent transport system permease family.</text>
</comment>
<dbReference type="PANTHER" id="PTHR30614">
    <property type="entry name" value="MEMBRANE COMPONENT OF AMINO ACID ABC TRANSPORTER"/>
    <property type="match status" value="1"/>
</dbReference>
<reference evidence="10 11" key="2">
    <citation type="submission" date="2009-02" db="EMBL/GenBank/DDBJ databases">
        <title>Draft genome sequence of Blautia hydrogenotrophica DSM 10507 (Ruminococcus hydrogenotrophicus DSM 10507).</title>
        <authorList>
            <person name="Sudarsanam P."/>
            <person name="Ley R."/>
            <person name="Guruge J."/>
            <person name="Turnbaugh P.J."/>
            <person name="Mahowald M."/>
            <person name="Liep D."/>
            <person name="Gordon J."/>
        </authorList>
    </citation>
    <scope>NUCLEOTIDE SEQUENCE [LARGE SCALE GENOMIC DNA]</scope>
    <source>
        <strain evidence="11">DSM 10507 / JCM 14656 / S5a33</strain>
    </source>
</reference>
<feature type="transmembrane region" description="Helical" evidence="8">
    <location>
        <begin position="19"/>
        <end position="41"/>
    </location>
</feature>
<feature type="domain" description="ABC transmembrane type-1" evidence="9">
    <location>
        <begin position="13"/>
        <end position="204"/>
    </location>
</feature>
<protein>
    <recommendedName>
        <fullName evidence="9">ABC transmembrane type-1 domain-containing protein</fullName>
    </recommendedName>
</protein>
<dbReference type="GO" id="GO:0043190">
    <property type="term" value="C:ATP-binding cassette (ABC) transporter complex"/>
    <property type="evidence" value="ECO:0007669"/>
    <property type="project" value="InterPro"/>
</dbReference>
<dbReference type="CDD" id="cd06261">
    <property type="entry name" value="TM_PBP2"/>
    <property type="match status" value="1"/>
</dbReference>
<evidence type="ECO:0000256" key="2">
    <source>
        <dbReference type="ARBA" id="ARBA00022448"/>
    </source>
</evidence>
<evidence type="ECO:0000313" key="10">
    <source>
        <dbReference type="EMBL" id="EEG49471.1"/>
    </source>
</evidence>
<evidence type="ECO:0000256" key="1">
    <source>
        <dbReference type="ARBA" id="ARBA00004651"/>
    </source>
</evidence>